<dbReference type="EMBL" id="QJKJ01011899">
    <property type="protein sequence ID" value="RDX69956.1"/>
    <property type="molecule type" value="Genomic_DNA"/>
</dbReference>
<comment type="caution">
    <text evidence="1">The sequence shown here is derived from an EMBL/GenBank/DDBJ whole genome shotgun (WGS) entry which is preliminary data.</text>
</comment>
<accession>A0A371EVG0</accession>
<dbReference type="AlphaFoldDB" id="A0A371EVG0"/>
<dbReference type="Proteomes" id="UP000257109">
    <property type="component" value="Unassembled WGS sequence"/>
</dbReference>
<proteinExistence type="predicted"/>
<sequence>MKRFRKRLYLLFGQGFALHELRNLLIEVSMRRIHALVLHLLALLVEIVRSISSFRIDGNPRSHSENPFRLFERERKRRRVVVVKKPKRWRLRYTRFVR</sequence>
<gene>
    <name evidence="1" type="ORF">CR513_50862</name>
</gene>
<evidence type="ECO:0000313" key="1">
    <source>
        <dbReference type="EMBL" id="RDX69956.1"/>
    </source>
</evidence>
<feature type="non-terminal residue" evidence="1">
    <location>
        <position position="1"/>
    </location>
</feature>
<keyword evidence="2" id="KW-1185">Reference proteome</keyword>
<evidence type="ECO:0000313" key="2">
    <source>
        <dbReference type="Proteomes" id="UP000257109"/>
    </source>
</evidence>
<organism evidence="1 2">
    <name type="scientific">Mucuna pruriens</name>
    <name type="common">Velvet bean</name>
    <name type="synonym">Dolichos pruriens</name>
    <dbReference type="NCBI Taxonomy" id="157652"/>
    <lineage>
        <taxon>Eukaryota</taxon>
        <taxon>Viridiplantae</taxon>
        <taxon>Streptophyta</taxon>
        <taxon>Embryophyta</taxon>
        <taxon>Tracheophyta</taxon>
        <taxon>Spermatophyta</taxon>
        <taxon>Magnoliopsida</taxon>
        <taxon>eudicotyledons</taxon>
        <taxon>Gunneridae</taxon>
        <taxon>Pentapetalae</taxon>
        <taxon>rosids</taxon>
        <taxon>fabids</taxon>
        <taxon>Fabales</taxon>
        <taxon>Fabaceae</taxon>
        <taxon>Papilionoideae</taxon>
        <taxon>50 kb inversion clade</taxon>
        <taxon>NPAAA clade</taxon>
        <taxon>indigoferoid/millettioid clade</taxon>
        <taxon>Phaseoleae</taxon>
        <taxon>Mucuna</taxon>
    </lineage>
</organism>
<reference evidence="1" key="1">
    <citation type="submission" date="2018-05" db="EMBL/GenBank/DDBJ databases">
        <title>Draft genome of Mucuna pruriens seed.</title>
        <authorList>
            <person name="Nnadi N.E."/>
            <person name="Vos R."/>
            <person name="Hasami M.H."/>
            <person name="Devisetty U.K."/>
            <person name="Aguiy J.C."/>
        </authorList>
    </citation>
    <scope>NUCLEOTIDE SEQUENCE [LARGE SCALE GENOMIC DNA]</scope>
    <source>
        <strain evidence="1">JCA_2017</strain>
    </source>
</reference>
<name>A0A371EVG0_MUCPR</name>
<protein>
    <submittedName>
        <fullName evidence="1">Uncharacterized protein</fullName>
    </submittedName>
</protein>